<dbReference type="RefSeq" id="WP_179648199.1">
    <property type="nucleotide sequence ID" value="NZ_JACBZM010000001.1"/>
</dbReference>
<protein>
    <submittedName>
        <fullName evidence="1">Uncharacterized protein</fullName>
    </submittedName>
</protein>
<reference evidence="1 2" key="1">
    <citation type="submission" date="2020-07" db="EMBL/GenBank/DDBJ databases">
        <title>Sequencing the genomes of 1000 actinobacteria strains.</title>
        <authorList>
            <person name="Klenk H.-P."/>
        </authorList>
    </citation>
    <scope>NUCLEOTIDE SEQUENCE [LARGE SCALE GENOMIC DNA]</scope>
    <source>
        <strain evidence="1 2">DSM 15131</strain>
    </source>
</reference>
<comment type="caution">
    <text evidence="1">The sequence shown here is derived from an EMBL/GenBank/DDBJ whole genome shotgun (WGS) entry which is preliminary data.</text>
</comment>
<dbReference type="Proteomes" id="UP000562045">
    <property type="component" value="Unassembled WGS sequence"/>
</dbReference>
<evidence type="ECO:0000313" key="2">
    <source>
        <dbReference type="Proteomes" id="UP000562045"/>
    </source>
</evidence>
<sequence>MRRPGRRTVLGVVALVVLALAGGVVALVLALRGSGPEAVAEDYLRAQWSGDWRAECDLATLEWRDAELYGGHPFADCAAYADAAKEASTDNPFLPYADDTDVEVTVQALNEEDGRARVEYVVELRYHGEDQSGFDELWQGGGAYDRGTVELVEVDGDWRVAGVDAG</sequence>
<dbReference type="AlphaFoldDB" id="A0A7Y9ZF67"/>
<proteinExistence type="predicted"/>
<gene>
    <name evidence="1" type="ORF">BJ993_001379</name>
</gene>
<name>A0A7Y9ZF67_9ACTN</name>
<evidence type="ECO:0000313" key="1">
    <source>
        <dbReference type="EMBL" id="NYI44299.1"/>
    </source>
</evidence>
<accession>A0A7Y9ZF67</accession>
<organism evidence="1 2">
    <name type="scientific">Nocardioides aromaticivorans</name>
    <dbReference type="NCBI Taxonomy" id="200618"/>
    <lineage>
        <taxon>Bacteria</taxon>
        <taxon>Bacillati</taxon>
        <taxon>Actinomycetota</taxon>
        <taxon>Actinomycetes</taxon>
        <taxon>Propionibacteriales</taxon>
        <taxon>Nocardioidaceae</taxon>
        <taxon>Nocardioides</taxon>
    </lineage>
</organism>
<dbReference type="EMBL" id="JACBZM010000001">
    <property type="protein sequence ID" value="NYI44299.1"/>
    <property type="molecule type" value="Genomic_DNA"/>
</dbReference>